<organism evidence="1 2">
    <name type="scientific">Micromonospora pisi</name>
    <dbReference type="NCBI Taxonomy" id="589240"/>
    <lineage>
        <taxon>Bacteria</taxon>
        <taxon>Bacillati</taxon>
        <taxon>Actinomycetota</taxon>
        <taxon>Actinomycetes</taxon>
        <taxon>Micromonosporales</taxon>
        <taxon>Micromonosporaceae</taxon>
        <taxon>Micromonospora</taxon>
    </lineage>
</organism>
<dbReference type="Proteomes" id="UP000277671">
    <property type="component" value="Unassembled WGS sequence"/>
</dbReference>
<dbReference type="AlphaFoldDB" id="A0A495JIL2"/>
<evidence type="ECO:0000313" key="1">
    <source>
        <dbReference type="EMBL" id="RKR88900.1"/>
    </source>
</evidence>
<evidence type="ECO:0000313" key="2">
    <source>
        <dbReference type="Proteomes" id="UP000277671"/>
    </source>
</evidence>
<accession>A0A495JIL2</accession>
<dbReference type="EMBL" id="RBKT01000001">
    <property type="protein sequence ID" value="RKR88900.1"/>
    <property type="molecule type" value="Genomic_DNA"/>
</dbReference>
<gene>
    <name evidence="1" type="ORF">BDK92_3231</name>
</gene>
<name>A0A495JIL2_9ACTN</name>
<sequence>MDTQTIPHGIWTRVGDTGVEAYQDTGVEVVVYVDAEEGEITVPVASALHLQFRAALTRLSDEDEVWGR</sequence>
<reference evidence="1 2" key="1">
    <citation type="submission" date="2018-10" db="EMBL/GenBank/DDBJ databases">
        <title>Sequencing the genomes of 1000 actinobacteria strains.</title>
        <authorList>
            <person name="Klenk H.-P."/>
        </authorList>
    </citation>
    <scope>NUCLEOTIDE SEQUENCE [LARGE SCALE GENOMIC DNA]</scope>
    <source>
        <strain evidence="1 2">DSM 45175</strain>
    </source>
</reference>
<keyword evidence="2" id="KW-1185">Reference proteome</keyword>
<dbReference type="RefSeq" id="WP_121157450.1">
    <property type="nucleotide sequence ID" value="NZ_RBKT01000001.1"/>
</dbReference>
<proteinExistence type="predicted"/>
<protein>
    <submittedName>
        <fullName evidence="1">Uncharacterized protein</fullName>
    </submittedName>
</protein>
<comment type="caution">
    <text evidence="1">The sequence shown here is derived from an EMBL/GenBank/DDBJ whole genome shotgun (WGS) entry which is preliminary data.</text>
</comment>